<dbReference type="Gene3D" id="3.30.70.20">
    <property type="match status" value="2"/>
</dbReference>
<dbReference type="Pfam" id="PF13247">
    <property type="entry name" value="Fer4_11"/>
    <property type="match status" value="1"/>
</dbReference>
<dbReference type="InterPro" id="IPR017896">
    <property type="entry name" value="4Fe4S_Fe-S-bd"/>
</dbReference>
<dbReference type="PROSITE" id="PS00198">
    <property type="entry name" value="4FE4S_FER_1"/>
    <property type="match status" value="1"/>
</dbReference>
<dbReference type="SUPFAM" id="SSF54862">
    <property type="entry name" value="4Fe-4S ferredoxins"/>
    <property type="match status" value="1"/>
</dbReference>
<keyword evidence="2" id="KW-0479">Metal-binding</keyword>
<comment type="caution">
    <text evidence="7">The sequence shown here is derived from an EMBL/GenBank/DDBJ whole genome shotgun (WGS) entry which is preliminary data.</text>
</comment>
<dbReference type="AlphaFoldDB" id="A0A7C4VZ99"/>
<evidence type="ECO:0000256" key="3">
    <source>
        <dbReference type="ARBA" id="ARBA00023004"/>
    </source>
</evidence>
<dbReference type="EMBL" id="DTBX01000108">
    <property type="protein sequence ID" value="HGQ55434.1"/>
    <property type="molecule type" value="Genomic_DNA"/>
</dbReference>
<evidence type="ECO:0000256" key="1">
    <source>
        <dbReference type="ARBA" id="ARBA00022485"/>
    </source>
</evidence>
<evidence type="ECO:0000256" key="4">
    <source>
        <dbReference type="ARBA" id="ARBA00023014"/>
    </source>
</evidence>
<dbReference type="CDD" id="cd04410">
    <property type="entry name" value="DMSOR_beta-like"/>
    <property type="match status" value="1"/>
</dbReference>
<dbReference type="InterPro" id="IPR050954">
    <property type="entry name" value="ET_IronSulfur_Cluster-Binding"/>
</dbReference>
<protein>
    <recommendedName>
        <fullName evidence="5">4Fe-4S ferredoxin-type domain-containing protein</fullName>
    </recommendedName>
</protein>
<dbReference type="PANTHER" id="PTHR43177:SF9">
    <property type="entry name" value="PROTEIN NRFC"/>
    <property type="match status" value="1"/>
</dbReference>
<keyword evidence="3" id="KW-0408">Iron</keyword>
<keyword evidence="4" id="KW-0411">Iron-sulfur</keyword>
<feature type="domain" description="4Fe-4S ferredoxin-type" evidence="5">
    <location>
        <begin position="72"/>
        <end position="102"/>
    </location>
</feature>
<dbReference type="PANTHER" id="PTHR43177">
    <property type="entry name" value="PROTEIN NRFC"/>
    <property type="match status" value="1"/>
</dbReference>
<reference evidence="7" key="1">
    <citation type="journal article" date="2020" name="mSystems">
        <title>Genome- and Community-Level Interaction Insights into Carbon Utilization and Element Cycling Functions of Hydrothermarchaeota in Hydrothermal Sediment.</title>
        <authorList>
            <person name="Zhou Z."/>
            <person name="Liu Y."/>
            <person name="Xu W."/>
            <person name="Pan J."/>
            <person name="Luo Z.H."/>
            <person name="Li M."/>
        </authorList>
    </citation>
    <scope>NUCLEOTIDE SEQUENCE [LARGE SCALE GENOMIC DNA]</scope>
    <source>
        <strain evidence="7">SpSt-594</strain>
        <strain evidence="6">SpSt-655</strain>
    </source>
</reference>
<sequence>MSERRYLFLDLDLCIGCRSCESACRSYFENERRITINEIKPTVILSHACKHCEEPLCAAACPFDVIKRDKERNIIFQASFHCVGCKSCALACPFGVIENSLLNHVTQKCNLCYQNEQGPRCANSCATGALRFITEKEVEKVKVGVRYISRSPYWRRV</sequence>
<dbReference type="PROSITE" id="PS51379">
    <property type="entry name" value="4FE4S_FER_2"/>
    <property type="match status" value="3"/>
</dbReference>
<evidence type="ECO:0000313" key="7">
    <source>
        <dbReference type="EMBL" id="HGU47546.1"/>
    </source>
</evidence>
<dbReference type="EMBL" id="DSZH01000149">
    <property type="protein sequence ID" value="HGU47546.1"/>
    <property type="molecule type" value="Genomic_DNA"/>
</dbReference>
<organism evidence="7">
    <name type="scientific">candidate division WOR-3 bacterium</name>
    <dbReference type="NCBI Taxonomy" id="2052148"/>
    <lineage>
        <taxon>Bacteria</taxon>
        <taxon>Bacteria division WOR-3</taxon>
    </lineage>
</organism>
<accession>A0A7C4VZ99</accession>
<proteinExistence type="predicted"/>
<dbReference type="Pfam" id="PF00037">
    <property type="entry name" value="Fer4"/>
    <property type="match status" value="1"/>
</dbReference>
<evidence type="ECO:0000256" key="2">
    <source>
        <dbReference type="ARBA" id="ARBA00022723"/>
    </source>
</evidence>
<dbReference type="GO" id="GO:0051539">
    <property type="term" value="F:4 iron, 4 sulfur cluster binding"/>
    <property type="evidence" value="ECO:0007669"/>
    <property type="project" value="UniProtKB-KW"/>
</dbReference>
<name>A0A7C4VZ99_UNCW3</name>
<dbReference type="InterPro" id="IPR017900">
    <property type="entry name" value="4Fe4S_Fe_S_CS"/>
</dbReference>
<gene>
    <name evidence="7" type="ORF">ENT60_03145</name>
    <name evidence="6" type="ORF">ENU28_03085</name>
</gene>
<evidence type="ECO:0000259" key="5">
    <source>
        <dbReference type="PROSITE" id="PS51379"/>
    </source>
</evidence>
<feature type="domain" description="4Fe-4S ferredoxin-type" evidence="5">
    <location>
        <begin position="39"/>
        <end position="71"/>
    </location>
</feature>
<dbReference type="GO" id="GO:0046872">
    <property type="term" value="F:metal ion binding"/>
    <property type="evidence" value="ECO:0007669"/>
    <property type="project" value="UniProtKB-KW"/>
</dbReference>
<evidence type="ECO:0000313" key="6">
    <source>
        <dbReference type="EMBL" id="HGQ55434.1"/>
    </source>
</evidence>
<keyword evidence="1" id="KW-0004">4Fe-4S</keyword>
<feature type="domain" description="4Fe-4S ferredoxin-type" evidence="5">
    <location>
        <begin position="5"/>
        <end position="33"/>
    </location>
</feature>